<evidence type="ECO:0000256" key="1">
    <source>
        <dbReference type="ARBA" id="ARBA00022491"/>
    </source>
</evidence>
<feature type="DNA-binding region" description="H-T-H motif" evidence="5">
    <location>
        <begin position="82"/>
        <end position="101"/>
    </location>
</feature>
<dbReference type="GO" id="GO:0000976">
    <property type="term" value="F:transcription cis-regulatory region binding"/>
    <property type="evidence" value="ECO:0007669"/>
    <property type="project" value="TreeGrafter"/>
</dbReference>
<dbReference type="Pfam" id="PF13977">
    <property type="entry name" value="TetR_C_6"/>
    <property type="match status" value="1"/>
</dbReference>
<keyword evidence="1" id="KW-0678">Repressor</keyword>
<dbReference type="InterPro" id="IPR009057">
    <property type="entry name" value="Homeodomain-like_sf"/>
</dbReference>
<evidence type="ECO:0000256" key="4">
    <source>
        <dbReference type="ARBA" id="ARBA00023163"/>
    </source>
</evidence>
<dbReference type="InterPro" id="IPR039538">
    <property type="entry name" value="BetI_C"/>
</dbReference>
<protein>
    <submittedName>
        <fullName evidence="7">TetR/AcrR family transcriptional regulator</fullName>
    </submittedName>
</protein>
<dbReference type="PANTHER" id="PTHR30055:SF234">
    <property type="entry name" value="HTH-TYPE TRANSCRIPTIONAL REGULATOR BETI"/>
    <property type="match status" value="1"/>
</dbReference>
<dbReference type="PANTHER" id="PTHR30055">
    <property type="entry name" value="HTH-TYPE TRANSCRIPTIONAL REGULATOR RUTR"/>
    <property type="match status" value="1"/>
</dbReference>
<dbReference type="OrthoDB" id="116659at2"/>
<evidence type="ECO:0000256" key="5">
    <source>
        <dbReference type="PROSITE-ProRule" id="PRU00335"/>
    </source>
</evidence>
<organism evidence="7 8">
    <name type="scientific">Pseudoclavibacter chungangensis</name>
    <dbReference type="NCBI Taxonomy" id="587635"/>
    <lineage>
        <taxon>Bacteria</taxon>
        <taxon>Bacillati</taxon>
        <taxon>Actinomycetota</taxon>
        <taxon>Actinomycetes</taxon>
        <taxon>Micrococcales</taxon>
        <taxon>Microbacteriaceae</taxon>
        <taxon>Pseudoclavibacter</taxon>
    </lineage>
</organism>
<reference evidence="7 8" key="1">
    <citation type="submission" date="2019-09" db="EMBL/GenBank/DDBJ databases">
        <title>Phylogeny of genus Pseudoclavibacter and closely related genus.</title>
        <authorList>
            <person name="Li Y."/>
        </authorList>
    </citation>
    <scope>NUCLEOTIDE SEQUENCE [LARGE SCALE GENOMIC DNA]</scope>
    <source>
        <strain evidence="7 8">DSM 23821</strain>
    </source>
</reference>
<dbReference type="Pfam" id="PF00440">
    <property type="entry name" value="TetR_N"/>
    <property type="match status" value="1"/>
</dbReference>
<dbReference type="EMBL" id="WBJZ01000010">
    <property type="protein sequence ID" value="KAB1656858.1"/>
    <property type="molecule type" value="Genomic_DNA"/>
</dbReference>
<dbReference type="SUPFAM" id="SSF46689">
    <property type="entry name" value="Homeodomain-like"/>
    <property type="match status" value="1"/>
</dbReference>
<keyword evidence="3 5" id="KW-0238">DNA-binding</keyword>
<evidence type="ECO:0000313" key="8">
    <source>
        <dbReference type="Proteomes" id="UP000467240"/>
    </source>
</evidence>
<keyword evidence="4" id="KW-0804">Transcription</keyword>
<gene>
    <name evidence="7" type="ORF">F8O01_09425</name>
</gene>
<dbReference type="GO" id="GO:0003700">
    <property type="term" value="F:DNA-binding transcription factor activity"/>
    <property type="evidence" value="ECO:0007669"/>
    <property type="project" value="TreeGrafter"/>
</dbReference>
<sequence length="255" mass="27662">MFVQSVPRIAIPLATSRASMRRPGRGLPEPVANTLVLLMAATLPYDRISTDRGDGMRDEPTRRRIVEAVLRLVTSRGPDSTTVRNVATEADVSVGAVQHHFHTKEDLLLGAMDAVVERFRTRVESLADGSGDARDLVAAFLTAIACADPDNETDDVENAIVWTVFAARACVDDRIRAAHTASWLEAERILLELLRHAYGPEVGPDDAAGLLALTDGIAVARVAEGDSRMPRERAVRLIDAALGRLDAAARDRRRG</sequence>
<dbReference type="InterPro" id="IPR001647">
    <property type="entry name" value="HTH_TetR"/>
</dbReference>
<dbReference type="PRINTS" id="PR00455">
    <property type="entry name" value="HTHTETR"/>
</dbReference>
<feature type="domain" description="HTH tetR-type" evidence="6">
    <location>
        <begin position="59"/>
        <end position="119"/>
    </location>
</feature>
<proteinExistence type="predicted"/>
<evidence type="ECO:0000256" key="3">
    <source>
        <dbReference type="ARBA" id="ARBA00023125"/>
    </source>
</evidence>
<comment type="caution">
    <text evidence="7">The sequence shown here is derived from an EMBL/GenBank/DDBJ whole genome shotgun (WGS) entry which is preliminary data.</text>
</comment>
<dbReference type="InterPro" id="IPR050109">
    <property type="entry name" value="HTH-type_TetR-like_transc_reg"/>
</dbReference>
<dbReference type="SUPFAM" id="SSF48498">
    <property type="entry name" value="Tetracyclin repressor-like, C-terminal domain"/>
    <property type="match status" value="1"/>
</dbReference>
<evidence type="ECO:0000259" key="6">
    <source>
        <dbReference type="PROSITE" id="PS50977"/>
    </source>
</evidence>
<keyword evidence="8" id="KW-1185">Reference proteome</keyword>
<dbReference type="InterPro" id="IPR036271">
    <property type="entry name" value="Tet_transcr_reg_TetR-rel_C_sf"/>
</dbReference>
<evidence type="ECO:0000256" key="2">
    <source>
        <dbReference type="ARBA" id="ARBA00023015"/>
    </source>
</evidence>
<accession>A0A7J5BRC3</accession>
<evidence type="ECO:0000313" key="7">
    <source>
        <dbReference type="EMBL" id="KAB1656858.1"/>
    </source>
</evidence>
<dbReference type="Proteomes" id="UP000467240">
    <property type="component" value="Unassembled WGS sequence"/>
</dbReference>
<dbReference type="PROSITE" id="PS50977">
    <property type="entry name" value="HTH_TETR_2"/>
    <property type="match status" value="1"/>
</dbReference>
<name>A0A7J5BRC3_9MICO</name>
<keyword evidence="2" id="KW-0805">Transcription regulation</keyword>
<dbReference type="Gene3D" id="1.10.357.10">
    <property type="entry name" value="Tetracycline Repressor, domain 2"/>
    <property type="match status" value="1"/>
</dbReference>
<dbReference type="AlphaFoldDB" id="A0A7J5BRC3"/>